<evidence type="ECO:0000313" key="1">
    <source>
        <dbReference type="EMBL" id="MCD7470605.1"/>
    </source>
</evidence>
<evidence type="ECO:0000313" key="2">
    <source>
        <dbReference type="Proteomes" id="UP000823775"/>
    </source>
</evidence>
<gene>
    <name evidence="1" type="ORF">HAX54_010586</name>
</gene>
<keyword evidence="2" id="KW-1185">Reference proteome</keyword>
<proteinExistence type="predicted"/>
<name>A0ABS8TIE3_DATST</name>
<dbReference type="EMBL" id="JACEIK010001588">
    <property type="protein sequence ID" value="MCD7470605.1"/>
    <property type="molecule type" value="Genomic_DNA"/>
</dbReference>
<comment type="caution">
    <text evidence="1">The sequence shown here is derived from an EMBL/GenBank/DDBJ whole genome shotgun (WGS) entry which is preliminary data.</text>
</comment>
<sequence length="88" mass="10134">MNRARKKIKEEGKSLARNDGRQAILYLSFAWKVGSILDTYQSQKCLIQVYEGLHSRIGFINLLTDGFSWTLRCIYGDHRVHSAYGLLL</sequence>
<protein>
    <submittedName>
        <fullName evidence="1">Uncharacterized protein</fullName>
    </submittedName>
</protein>
<reference evidence="1 2" key="1">
    <citation type="journal article" date="2021" name="BMC Genomics">
        <title>Datura genome reveals duplications of psychoactive alkaloid biosynthetic genes and high mutation rate following tissue culture.</title>
        <authorList>
            <person name="Rajewski A."/>
            <person name="Carter-House D."/>
            <person name="Stajich J."/>
            <person name="Litt A."/>
        </authorList>
    </citation>
    <scope>NUCLEOTIDE SEQUENCE [LARGE SCALE GENOMIC DNA]</scope>
    <source>
        <strain evidence="1">AR-01</strain>
    </source>
</reference>
<organism evidence="1 2">
    <name type="scientific">Datura stramonium</name>
    <name type="common">Jimsonweed</name>
    <name type="synonym">Common thornapple</name>
    <dbReference type="NCBI Taxonomy" id="4076"/>
    <lineage>
        <taxon>Eukaryota</taxon>
        <taxon>Viridiplantae</taxon>
        <taxon>Streptophyta</taxon>
        <taxon>Embryophyta</taxon>
        <taxon>Tracheophyta</taxon>
        <taxon>Spermatophyta</taxon>
        <taxon>Magnoliopsida</taxon>
        <taxon>eudicotyledons</taxon>
        <taxon>Gunneridae</taxon>
        <taxon>Pentapetalae</taxon>
        <taxon>asterids</taxon>
        <taxon>lamiids</taxon>
        <taxon>Solanales</taxon>
        <taxon>Solanaceae</taxon>
        <taxon>Solanoideae</taxon>
        <taxon>Datureae</taxon>
        <taxon>Datura</taxon>
    </lineage>
</organism>
<dbReference type="Proteomes" id="UP000823775">
    <property type="component" value="Unassembled WGS sequence"/>
</dbReference>
<accession>A0ABS8TIE3</accession>